<name>A0A392SMF1_9FABA</name>
<keyword evidence="2" id="KW-1185">Reference proteome</keyword>
<dbReference type="EMBL" id="LXQA010407636">
    <property type="protein sequence ID" value="MCI49849.1"/>
    <property type="molecule type" value="Genomic_DNA"/>
</dbReference>
<organism evidence="1 2">
    <name type="scientific">Trifolium medium</name>
    <dbReference type="NCBI Taxonomy" id="97028"/>
    <lineage>
        <taxon>Eukaryota</taxon>
        <taxon>Viridiplantae</taxon>
        <taxon>Streptophyta</taxon>
        <taxon>Embryophyta</taxon>
        <taxon>Tracheophyta</taxon>
        <taxon>Spermatophyta</taxon>
        <taxon>Magnoliopsida</taxon>
        <taxon>eudicotyledons</taxon>
        <taxon>Gunneridae</taxon>
        <taxon>Pentapetalae</taxon>
        <taxon>rosids</taxon>
        <taxon>fabids</taxon>
        <taxon>Fabales</taxon>
        <taxon>Fabaceae</taxon>
        <taxon>Papilionoideae</taxon>
        <taxon>50 kb inversion clade</taxon>
        <taxon>NPAAA clade</taxon>
        <taxon>Hologalegina</taxon>
        <taxon>IRL clade</taxon>
        <taxon>Trifolieae</taxon>
        <taxon>Trifolium</taxon>
    </lineage>
</organism>
<dbReference type="Proteomes" id="UP000265520">
    <property type="component" value="Unassembled WGS sequence"/>
</dbReference>
<accession>A0A392SMF1</accession>
<reference evidence="1 2" key="1">
    <citation type="journal article" date="2018" name="Front. Plant Sci.">
        <title>Red Clover (Trifolium pratense) and Zigzag Clover (T. medium) - A Picture of Genomic Similarities and Differences.</title>
        <authorList>
            <person name="Dluhosova J."/>
            <person name="Istvanek J."/>
            <person name="Nedelnik J."/>
            <person name="Repkova J."/>
        </authorList>
    </citation>
    <scope>NUCLEOTIDE SEQUENCE [LARGE SCALE GENOMIC DNA]</scope>
    <source>
        <strain evidence="2">cv. 10/8</strain>
        <tissue evidence="1">Leaf</tissue>
    </source>
</reference>
<dbReference type="AlphaFoldDB" id="A0A392SMF1"/>
<evidence type="ECO:0000313" key="2">
    <source>
        <dbReference type="Proteomes" id="UP000265520"/>
    </source>
</evidence>
<sequence>MVDICPWPCMVSPVPAKPSPSASIRSFAQVLNDACDVKISQLHVPAIRGDYLCIKITQHEYEKGLADCKKNLHGRLVMNKGDRPLTARELS</sequence>
<evidence type="ECO:0000313" key="1">
    <source>
        <dbReference type="EMBL" id="MCI49849.1"/>
    </source>
</evidence>
<feature type="non-terminal residue" evidence="1">
    <location>
        <position position="91"/>
    </location>
</feature>
<proteinExistence type="predicted"/>
<protein>
    <submittedName>
        <fullName evidence="1">Uncharacterized protein</fullName>
    </submittedName>
</protein>
<comment type="caution">
    <text evidence="1">The sequence shown here is derived from an EMBL/GenBank/DDBJ whole genome shotgun (WGS) entry which is preliminary data.</text>
</comment>